<dbReference type="PROSITE" id="PS51257">
    <property type="entry name" value="PROKAR_LIPOPROTEIN"/>
    <property type="match status" value="1"/>
</dbReference>
<organism evidence="1 2">
    <name type="scientific">Aureibacter tunicatorum</name>
    <dbReference type="NCBI Taxonomy" id="866807"/>
    <lineage>
        <taxon>Bacteria</taxon>
        <taxon>Pseudomonadati</taxon>
        <taxon>Bacteroidota</taxon>
        <taxon>Cytophagia</taxon>
        <taxon>Cytophagales</taxon>
        <taxon>Persicobacteraceae</taxon>
        <taxon>Aureibacter</taxon>
    </lineage>
</organism>
<evidence type="ECO:0000313" key="2">
    <source>
        <dbReference type="Proteomes" id="UP001185092"/>
    </source>
</evidence>
<dbReference type="Proteomes" id="UP001185092">
    <property type="component" value="Unassembled WGS sequence"/>
</dbReference>
<accession>A0AAE3XMA2</accession>
<evidence type="ECO:0008006" key="3">
    <source>
        <dbReference type="Google" id="ProtNLM"/>
    </source>
</evidence>
<keyword evidence="2" id="KW-1185">Reference proteome</keyword>
<evidence type="ECO:0000313" key="1">
    <source>
        <dbReference type="EMBL" id="MDR6240516.1"/>
    </source>
</evidence>
<dbReference type="EMBL" id="JAVDQD010000005">
    <property type="protein sequence ID" value="MDR6240516.1"/>
    <property type="molecule type" value="Genomic_DNA"/>
</dbReference>
<comment type="caution">
    <text evidence="1">The sequence shown here is derived from an EMBL/GenBank/DDBJ whole genome shotgun (WGS) entry which is preliminary data.</text>
</comment>
<proteinExistence type="predicted"/>
<protein>
    <recommendedName>
        <fullName evidence="3">DUF4374 domain-containing protein</fullName>
    </recommendedName>
</protein>
<dbReference type="RefSeq" id="WP_309940521.1">
    <property type="nucleotide sequence ID" value="NZ_AP025306.1"/>
</dbReference>
<gene>
    <name evidence="1" type="ORF">HNQ88_003592</name>
</gene>
<reference evidence="1" key="1">
    <citation type="submission" date="2023-07" db="EMBL/GenBank/DDBJ databases">
        <title>Genomic Encyclopedia of Type Strains, Phase IV (KMG-IV): sequencing the most valuable type-strain genomes for metagenomic binning, comparative biology and taxonomic classification.</title>
        <authorList>
            <person name="Goeker M."/>
        </authorList>
    </citation>
    <scope>NUCLEOTIDE SEQUENCE</scope>
    <source>
        <strain evidence="1">DSM 26174</strain>
    </source>
</reference>
<sequence>MRIFSKKHIYFSIIAMAMMAVSCNDNVNEGSGGGDDPEYAENSFTLASEIEAGGQTQNYIDHIDDLTEGEHTFINNGLQVPGERAARVIGHDGYVYSLNYGTGLISQYRPLEAGGYQLIKELNGGAAVGTEYPRYKIVSDDNMMIYNVDVEYVYEDEENQIIKDVIPTMSVATIRIPDLVVTDQHSFVIPTTEESKAQKAYPTRVDAPIASNGKVYFGLMRYEDGNSDKDRVKGLETLVLDYPSLENPTVDYSDVADGHTNGYRTPSMYLAEDGFVYQSNQFMSGFGFDLSQGSKTVITRLSNSVYDDSYVFNVTQALGEEVSTAGWFYVGNGIGYMPICMEDMAGGENNNIWSVAKIDINNKTAVKMNVPLSYLQNYQSGVVDEGKFYMAISPIGGEAHIYEFDPTSDSPDAFKKTVKLDGGNVYIQGIYQ</sequence>
<dbReference type="AlphaFoldDB" id="A0AAE3XMA2"/>
<name>A0AAE3XMA2_9BACT</name>